<dbReference type="Gene3D" id="1.10.10.10">
    <property type="entry name" value="Winged helix-like DNA-binding domain superfamily/Winged helix DNA-binding domain"/>
    <property type="match status" value="1"/>
</dbReference>
<dbReference type="InterPro" id="IPR013225">
    <property type="entry name" value="PaaX_C"/>
</dbReference>
<sequence>MKDSAPDWFETCVSHLTSEGTQRVWSVLVTIFGDLAQEETDQISGAVITALTSLAGIKAEATRVALHRLRKDGWIESTRKGRSSFHRLTAFGRHQSVTAAPRIYAKEAPEPGLWHVLIASNSDSSRKELADLMLTGDYISLNPATSMAPGQVPAGLEELMGVESSAISVPGWLRDLCGPEALKTAYDQFLRSTQIIGQEMPPEGAGDPMKTAILRVLIVHNWRRIVLRHPAFPAAFLPADWKGPACRAAVSQLLEKLPRPDLTSLEAELDS</sequence>
<dbReference type="Gene3D" id="1.20.58.1460">
    <property type="match status" value="1"/>
</dbReference>
<feature type="domain" description="Transcriptional repressor PaaX-like C-terminal" evidence="2">
    <location>
        <begin position="180"/>
        <end position="257"/>
    </location>
</feature>
<dbReference type="GO" id="GO:0006351">
    <property type="term" value="P:DNA-templated transcription"/>
    <property type="evidence" value="ECO:0007669"/>
    <property type="project" value="InterPro"/>
</dbReference>
<dbReference type="PANTHER" id="PTHR30319">
    <property type="entry name" value="PHENYLACETIC ACID REGULATOR-RELATED TRANSCRIPTIONAL REPRESSOR"/>
    <property type="match status" value="1"/>
</dbReference>
<dbReference type="OrthoDB" id="2270427at2"/>
<evidence type="ECO:0000313" key="4">
    <source>
        <dbReference type="Proteomes" id="UP000319555"/>
    </source>
</evidence>
<dbReference type="RefSeq" id="WP_142639875.1">
    <property type="nucleotide sequence ID" value="NZ_CANMET010000001.1"/>
</dbReference>
<keyword evidence="4" id="KW-1185">Reference proteome</keyword>
<evidence type="ECO:0000259" key="2">
    <source>
        <dbReference type="Pfam" id="PF08223"/>
    </source>
</evidence>
<evidence type="ECO:0000259" key="1">
    <source>
        <dbReference type="Pfam" id="PF07848"/>
    </source>
</evidence>
<dbReference type="PANTHER" id="PTHR30319:SF1">
    <property type="entry name" value="TRANSCRIPTIONAL REPRESSOR PAAX"/>
    <property type="match status" value="1"/>
</dbReference>
<organism evidence="3 4">
    <name type="scientific">Ruegeria faecimaris</name>
    <dbReference type="NCBI Taxonomy" id="686389"/>
    <lineage>
        <taxon>Bacteria</taxon>
        <taxon>Pseudomonadati</taxon>
        <taxon>Pseudomonadota</taxon>
        <taxon>Alphaproteobacteria</taxon>
        <taxon>Rhodobacterales</taxon>
        <taxon>Roseobacteraceae</taxon>
        <taxon>Ruegeria</taxon>
    </lineage>
</organism>
<accession>A0A521F6Q5</accession>
<dbReference type="PIRSF" id="PIRSF020623">
    <property type="entry name" value="PaaX"/>
    <property type="match status" value="1"/>
</dbReference>
<name>A0A521F6Q5_9RHOB</name>
<dbReference type="InterPro" id="IPR012906">
    <property type="entry name" value="PaaX-like_N"/>
</dbReference>
<dbReference type="Proteomes" id="UP000319555">
    <property type="component" value="Unassembled WGS sequence"/>
</dbReference>
<dbReference type="InterPro" id="IPR036388">
    <property type="entry name" value="WH-like_DNA-bd_sf"/>
</dbReference>
<dbReference type="Pfam" id="PF08223">
    <property type="entry name" value="PaaX_C"/>
    <property type="match status" value="1"/>
</dbReference>
<evidence type="ECO:0000313" key="3">
    <source>
        <dbReference type="EMBL" id="SMO91774.1"/>
    </source>
</evidence>
<gene>
    <name evidence="3" type="ORF">SAMN06265380_11736</name>
</gene>
<feature type="domain" description="Transcriptional repressor PaaX-like N-terminal" evidence="1">
    <location>
        <begin position="25"/>
        <end position="90"/>
    </location>
</feature>
<protein>
    <submittedName>
        <fullName evidence="3">Transcriptional regulator, PaaX family</fullName>
    </submittedName>
</protein>
<dbReference type="EMBL" id="FXTE01000017">
    <property type="protein sequence ID" value="SMO91774.1"/>
    <property type="molecule type" value="Genomic_DNA"/>
</dbReference>
<dbReference type="Pfam" id="PF07848">
    <property type="entry name" value="PaaX"/>
    <property type="match status" value="1"/>
</dbReference>
<proteinExistence type="predicted"/>
<dbReference type="Gene3D" id="3.30.70.2670">
    <property type="match status" value="1"/>
</dbReference>
<dbReference type="AlphaFoldDB" id="A0A521F6Q5"/>
<reference evidence="3 4" key="1">
    <citation type="submission" date="2017-05" db="EMBL/GenBank/DDBJ databases">
        <authorList>
            <person name="Varghese N."/>
            <person name="Submissions S."/>
        </authorList>
    </citation>
    <scope>NUCLEOTIDE SEQUENCE [LARGE SCALE GENOMIC DNA]</scope>
    <source>
        <strain evidence="3 4">DSM 28009</strain>
    </source>
</reference>
<dbReference type="InterPro" id="IPR011965">
    <property type="entry name" value="PaaX_trns_reg"/>
</dbReference>